<reference evidence="4 5" key="1">
    <citation type="journal article" date="2019" name="Syst. Appl. Microbiol.">
        <title>Microvirga tunisiensis sp. nov., a root nodule symbiotic bacterium isolated from Lupinus micranthus and L. luteus grown in Northern Tunisia.</title>
        <authorList>
            <person name="Msaddak A."/>
            <person name="Rejili M."/>
            <person name="Duran D."/>
            <person name="Mars M."/>
            <person name="Palacios J.M."/>
            <person name="Ruiz-Argueso T."/>
            <person name="Rey L."/>
            <person name="Imperial J."/>
        </authorList>
    </citation>
    <scope>NUCLEOTIDE SEQUENCE [LARGE SCALE GENOMIC DNA]</scope>
    <source>
        <strain evidence="4 5">Lmie10</strain>
    </source>
</reference>
<dbReference type="InterPro" id="IPR052155">
    <property type="entry name" value="Biofilm_reg_signaling"/>
</dbReference>
<dbReference type="SUPFAM" id="SSF141868">
    <property type="entry name" value="EAL domain-like"/>
    <property type="match status" value="1"/>
</dbReference>
<dbReference type="NCBIfam" id="TIGR00254">
    <property type="entry name" value="GGDEF"/>
    <property type="match status" value="1"/>
</dbReference>
<dbReference type="SMART" id="SM00052">
    <property type="entry name" value="EAL"/>
    <property type="match status" value="1"/>
</dbReference>
<keyword evidence="1" id="KW-0472">Membrane</keyword>
<dbReference type="SMART" id="SM00267">
    <property type="entry name" value="GGDEF"/>
    <property type="match status" value="1"/>
</dbReference>
<proteinExistence type="predicted"/>
<dbReference type="PANTHER" id="PTHR44757">
    <property type="entry name" value="DIGUANYLATE CYCLASE DGCP"/>
    <property type="match status" value="1"/>
</dbReference>
<dbReference type="SUPFAM" id="SSF55073">
    <property type="entry name" value="Nucleotide cyclase"/>
    <property type="match status" value="1"/>
</dbReference>
<dbReference type="Pfam" id="PF00563">
    <property type="entry name" value="EAL"/>
    <property type="match status" value="1"/>
</dbReference>
<dbReference type="Gene3D" id="3.30.70.270">
    <property type="match status" value="1"/>
</dbReference>
<keyword evidence="1" id="KW-1133">Transmembrane helix</keyword>
<name>A0A5N7MU51_9HYPH</name>
<dbReference type="EMBL" id="VOSK01000382">
    <property type="protein sequence ID" value="MPR30513.1"/>
    <property type="molecule type" value="Genomic_DNA"/>
</dbReference>
<keyword evidence="1" id="KW-0812">Transmembrane</keyword>
<sequence length="826" mass="90792">MIPVAGWVVAANCATQRHDAILSGRCKSGSFRFSEILQCDPAVGLFGLTNAGSRSGVDVLKTIISILSIHRAGLPFVRSVVLPVLLVAMATLSLGAASILWAVHKSNDVSAERQLRMTDRSIRAVVQELAQQQEMVAIWDDAIVELNKSPMDLKWIDANIGVWLSRTFGQEEVYILNDRNEPINAVIDATRVSNHEFERIRSSISGLVAGIRGAPNSLHKDHAAENAQAPYLITGRAVYDAHLLELLGRPAAVSVMKIIPESDAVPYPHDREFLLVGIRYLDGNFIRQISERNLIEGLRFAVVDNPKSGEISVPIRSDVGDLIGYFIWNPELPGDHLLRDVGPTTAIAAAIILLLLVALVRRLKQSMSTLERTVLELKASEAQAHHLAFHDVLTGLPNRALFEDRLNHAIARRQDGERIVVMMLDLDRFKHVNDTLGHPAGDSLIRDFSVRLSKLIGDQDTITRLGGDEFAIVQVCTAGMEGPEALCDRILAMVHEPYDVMGSQVFVGTSIGLVLAPEAGTDRSELLRKADIALYRAKSEGRNCYRVFTPEMDETVNLRRIIEEELRIALTTGEGLEVAYQPQIAMGDNSIVGVEALARWRHPTRGYIPPSQFIPVAEQTGLIVQLGEWVLRQACLASQRWPDLFVSVNLSPIQFRANDFANHVISIVRECGADPYKIELEVTESVLLDEECGTADALRALRNAGLRIALDDFGTGYSSLGYLHRFEVDKIKIDRSFTQSLGQGTKAAAVIKAIVSLGHAMSLTVTAEGVETEIQKNFLHTAGCNEMQGYLFSKALSQEQITRLLMQSSSKKIQCYAGGSPIFEAG</sequence>
<dbReference type="Pfam" id="PF00990">
    <property type="entry name" value="GGDEF"/>
    <property type="match status" value="1"/>
</dbReference>
<dbReference type="InterPro" id="IPR000160">
    <property type="entry name" value="GGDEF_dom"/>
</dbReference>
<dbReference type="PANTHER" id="PTHR44757:SF2">
    <property type="entry name" value="BIOFILM ARCHITECTURE MAINTENANCE PROTEIN MBAA"/>
    <property type="match status" value="1"/>
</dbReference>
<dbReference type="Proteomes" id="UP000403266">
    <property type="component" value="Unassembled WGS sequence"/>
</dbReference>
<feature type="domain" description="GGDEF" evidence="3">
    <location>
        <begin position="417"/>
        <end position="550"/>
    </location>
</feature>
<dbReference type="InterPro" id="IPR001633">
    <property type="entry name" value="EAL_dom"/>
</dbReference>
<dbReference type="Gene3D" id="3.20.20.450">
    <property type="entry name" value="EAL domain"/>
    <property type="match status" value="1"/>
</dbReference>
<feature type="transmembrane region" description="Helical" evidence="1">
    <location>
        <begin position="80"/>
        <end position="103"/>
    </location>
</feature>
<evidence type="ECO:0000259" key="2">
    <source>
        <dbReference type="PROSITE" id="PS50883"/>
    </source>
</evidence>
<accession>A0A5N7MU51</accession>
<dbReference type="PROSITE" id="PS50883">
    <property type="entry name" value="EAL"/>
    <property type="match status" value="1"/>
</dbReference>
<feature type="domain" description="EAL" evidence="2">
    <location>
        <begin position="559"/>
        <end position="809"/>
    </location>
</feature>
<protein>
    <submittedName>
        <fullName evidence="4">EAL domain-containing protein</fullName>
    </submittedName>
</protein>
<dbReference type="PROSITE" id="PS50887">
    <property type="entry name" value="GGDEF"/>
    <property type="match status" value="1"/>
</dbReference>
<dbReference type="InterPro" id="IPR007892">
    <property type="entry name" value="CHASE4"/>
</dbReference>
<dbReference type="Pfam" id="PF05228">
    <property type="entry name" value="CHASE4"/>
    <property type="match status" value="1"/>
</dbReference>
<evidence type="ECO:0000313" key="5">
    <source>
        <dbReference type="Proteomes" id="UP000403266"/>
    </source>
</evidence>
<evidence type="ECO:0000256" key="1">
    <source>
        <dbReference type="SAM" id="Phobius"/>
    </source>
</evidence>
<dbReference type="AlphaFoldDB" id="A0A5N7MU51"/>
<evidence type="ECO:0000259" key="3">
    <source>
        <dbReference type="PROSITE" id="PS50887"/>
    </source>
</evidence>
<dbReference type="OrthoDB" id="9814202at2"/>
<dbReference type="InterPro" id="IPR029787">
    <property type="entry name" value="Nucleotide_cyclase"/>
</dbReference>
<dbReference type="CDD" id="cd01948">
    <property type="entry name" value="EAL"/>
    <property type="match status" value="1"/>
</dbReference>
<organism evidence="4 5">
    <name type="scientific">Microvirga tunisiensis</name>
    <dbReference type="NCBI Taxonomy" id="2108360"/>
    <lineage>
        <taxon>Bacteria</taxon>
        <taxon>Pseudomonadati</taxon>
        <taxon>Pseudomonadota</taxon>
        <taxon>Alphaproteobacteria</taxon>
        <taxon>Hyphomicrobiales</taxon>
        <taxon>Methylobacteriaceae</taxon>
        <taxon>Microvirga</taxon>
    </lineage>
</organism>
<comment type="caution">
    <text evidence="4">The sequence shown here is derived from an EMBL/GenBank/DDBJ whole genome shotgun (WGS) entry which is preliminary data.</text>
</comment>
<dbReference type="InterPro" id="IPR043128">
    <property type="entry name" value="Rev_trsase/Diguanyl_cyclase"/>
</dbReference>
<dbReference type="InterPro" id="IPR035919">
    <property type="entry name" value="EAL_sf"/>
</dbReference>
<keyword evidence="5" id="KW-1185">Reference proteome</keyword>
<gene>
    <name evidence="4" type="ORF">FS320_37270</name>
</gene>
<dbReference type="CDD" id="cd01949">
    <property type="entry name" value="GGDEF"/>
    <property type="match status" value="1"/>
</dbReference>
<evidence type="ECO:0000313" key="4">
    <source>
        <dbReference type="EMBL" id="MPR30513.1"/>
    </source>
</evidence>